<keyword evidence="4 7" id="KW-0812">Transmembrane</keyword>
<proteinExistence type="inferred from homology"/>
<dbReference type="InterPro" id="IPR001750">
    <property type="entry name" value="ND/Mrp_TM"/>
</dbReference>
<keyword evidence="5 8" id="KW-1133">Transmembrane helix</keyword>
<comment type="similarity">
    <text evidence="2">Belongs to the CPA3 antiporters (TC 2.A.63) subunit D family.</text>
</comment>
<dbReference type="PANTHER" id="PTHR42703">
    <property type="entry name" value="NADH DEHYDROGENASE"/>
    <property type="match status" value="1"/>
</dbReference>
<evidence type="ECO:0000256" key="6">
    <source>
        <dbReference type="ARBA" id="ARBA00023136"/>
    </source>
</evidence>
<evidence type="ECO:0000256" key="1">
    <source>
        <dbReference type="ARBA" id="ARBA00004651"/>
    </source>
</evidence>
<feature type="transmembrane region" description="Helical" evidence="8">
    <location>
        <begin position="535"/>
        <end position="556"/>
    </location>
</feature>
<feature type="transmembrane region" description="Helical" evidence="8">
    <location>
        <begin position="400"/>
        <end position="424"/>
    </location>
</feature>
<comment type="subcellular location">
    <subcellularLocation>
        <location evidence="1">Cell membrane</location>
        <topology evidence="1">Multi-pass membrane protein</topology>
    </subcellularLocation>
    <subcellularLocation>
        <location evidence="7">Membrane</location>
        <topology evidence="7">Multi-pass membrane protein</topology>
    </subcellularLocation>
</comment>
<dbReference type="InterPro" id="IPR050586">
    <property type="entry name" value="CPA3_Na-H_Antiporter_D"/>
</dbReference>
<organism evidence="10">
    <name type="scientific">Leptospira borgpetersenii serovar Ballum</name>
    <dbReference type="NCBI Taxonomy" id="280505"/>
    <lineage>
        <taxon>Bacteria</taxon>
        <taxon>Pseudomonadati</taxon>
        <taxon>Spirochaetota</taxon>
        <taxon>Spirochaetia</taxon>
        <taxon>Leptospirales</taxon>
        <taxon>Leptospiraceae</taxon>
        <taxon>Leptospira</taxon>
    </lineage>
</organism>
<dbReference type="RefSeq" id="WP_002736434.1">
    <property type="nucleotide sequence ID" value="NZ_CP012029.1"/>
</dbReference>
<keyword evidence="10" id="KW-0830">Ubiquinone</keyword>
<accession>A0A0E3BTD8</accession>
<evidence type="ECO:0000256" key="4">
    <source>
        <dbReference type="ARBA" id="ARBA00022692"/>
    </source>
</evidence>
<evidence type="ECO:0000256" key="2">
    <source>
        <dbReference type="ARBA" id="ARBA00005346"/>
    </source>
</evidence>
<dbReference type="AlphaFoldDB" id="A0A0E3BTD8"/>
<evidence type="ECO:0000256" key="3">
    <source>
        <dbReference type="ARBA" id="ARBA00022475"/>
    </source>
</evidence>
<feature type="transmembrane region" description="Helical" evidence="8">
    <location>
        <begin position="114"/>
        <end position="133"/>
    </location>
</feature>
<evidence type="ECO:0000313" key="10">
    <source>
        <dbReference type="EMBL" id="ALO28104.1"/>
    </source>
</evidence>
<dbReference type="GO" id="GO:0005886">
    <property type="term" value="C:plasma membrane"/>
    <property type="evidence" value="ECO:0007669"/>
    <property type="project" value="UniProtKB-SubCell"/>
</dbReference>
<dbReference type="PATRIC" id="fig|280505.15.peg.3846"/>
<dbReference type="Proteomes" id="UP000058857">
    <property type="component" value="Chromosome 1"/>
</dbReference>
<dbReference type="PANTHER" id="PTHR42703:SF1">
    <property type="entry name" value="NA(+)_H(+) ANTIPORTER SUBUNIT D1"/>
    <property type="match status" value="1"/>
</dbReference>
<feature type="transmembrane region" description="Helical" evidence="8">
    <location>
        <begin position="229"/>
        <end position="251"/>
    </location>
</feature>
<evidence type="ECO:0000259" key="9">
    <source>
        <dbReference type="Pfam" id="PF00361"/>
    </source>
</evidence>
<sequence length="573" mass="62689">MIILSYLIVVMSLAVPFLAAKVLGKDFFGQDTAIFIGLTLQTVLGMIISVYVHGYEHRKRTTILLGYAIFFLSTGLCYLVGKTLWLILFWELSTVSAFLLYQGGKWTPNSIKSFIALVVAGGVGAFCFTYWIYSPEGQFGNIFLVAGLLVKAAFFGFHFWLPEAHSGSPAHASAAYSGILVNLPLILFHQLVAPWLGNTVYIKILIPLAGFGVLWAGLSSLFSKDAKKAIAYSTVENMNFLFLCILLSALWKDSEVENLKVLSRSFSFLFILSLIHHSISKTFQFLSIGYLTKISGFSNVDQNTGVGRVSGLPSSLLSLGTISFLAIPGTTGFLSEATFVKLVAGVLEIPGQSAILVLPLLILVSSGLVLGAAGHLRIFLGMVLSRPRTGWSENKPFRSVFYSIFLSGALILVVSFGISAYALYYSPTTEWLDEQWYRSLAIVNFVGLGMIVFVGIIGFRTKIAKRKLWDCGGNYGGADVAVPSDGISDPLFPSLGRYFTNEEGNSRLDEGILQGIIKFLNTFKTRVNEADEESISINLAFSSVTVVVLLFVIIGLKLTEGDLWKLFLNTLIR</sequence>
<dbReference type="Pfam" id="PF00361">
    <property type="entry name" value="Proton_antipo_M"/>
    <property type="match status" value="1"/>
</dbReference>
<evidence type="ECO:0000256" key="7">
    <source>
        <dbReference type="RuleBase" id="RU000320"/>
    </source>
</evidence>
<feature type="transmembrane region" description="Helical" evidence="8">
    <location>
        <begin position="64"/>
        <end position="81"/>
    </location>
</feature>
<keyword evidence="3" id="KW-1003">Cell membrane</keyword>
<feature type="transmembrane region" description="Helical" evidence="8">
    <location>
        <begin position="204"/>
        <end position="222"/>
    </location>
</feature>
<protein>
    <submittedName>
        <fullName evidence="10">NADH-ubiquinone/plastoquinone complex I subunit</fullName>
    </submittedName>
</protein>
<evidence type="ECO:0000256" key="8">
    <source>
        <dbReference type="SAM" id="Phobius"/>
    </source>
</evidence>
<feature type="transmembrane region" description="Helical" evidence="8">
    <location>
        <begin position="312"/>
        <end position="334"/>
    </location>
</feature>
<name>A0A0E3BTD8_LEPBO</name>
<feature type="transmembrane region" description="Helical" evidence="8">
    <location>
        <begin position="266"/>
        <end position="291"/>
    </location>
</feature>
<feature type="transmembrane region" description="Helical" evidence="8">
    <location>
        <begin position="34"/>
        <end position="52"/>
    </location>
</feature>
<evidence type="ECO:0000313" key="11">
    <source>
        <dbReference type="Proteomes" id="UP000058857"/>
    </source>
</evidence>
<feature type="transmembrane region" description="Helical" evidence="8">
    <location>
        <begin position="354"/>
        <end position="380"/>
    </location>
</feature>
<gene>
    <name evidence="10" type="ORF">LBBP_03950</name>
</gene>
<dbReference type="EMBL" id="CP012029">
    <property type="protein sequence ID" value="ALO28104.1"/>
    <property type="molecule type" value="Genomic_DNA"/>
</dbReference>
<dbReference type="GeneID" id="61175396"/>
<feature type="transmembrane region" description="Helical" evidence="8">
    <location>
        <begin position="436"/>
        <end position="459"/>
    </location>
</feature>
<reference evidence="10 11" key="1">
    <citation type="journal article" date="2015" name="PLoS Negl. Trop. Dis.">
        <title>Distribution of Plasmids in Distinct Leptospira Pathogenic Species.</title>
        <authorList>
            <person name="Wang Y."/>
            <person name="Zhuang X."/>
            <person name="Zhong Y."/>
            <person name="Zhang C."/>
            <person name="Zhang Y."/>
            <person name="Zeng L."/>
            <person name="Zhu Y."/>
            <person name="He P."/>
            <person name="Dong K."/>
            <person name="Pal U."/>
            <person name="Guo X."/>
            <person name="Qin J."/>
        </authorList>
    </citation>
    <scope>NUCLEOTIDE SEQUENCE [LARGE SCALE GENOMIC DNA]</scope>
    <source>
        <strain evidence="10 11">56604</strain>
    </source>
</reference>
<keyword evidence="6 8" id="KW-0472">Membrane</keyword>
<feature type="domain" description="NADH:quinone oxidoreductase/Mrp antiporter transmembrane" evidence="9">
    <location>
        <begin position="132"/>
        <end position="342"/>
    </location>
</feature>
<evidence type="ECO:0000256" key="5">
    <source>
        <dbReference type="ARBA" id="ARBA00022989"/>
    </source>
</evidence>
<feature type="transmembrane region" description="Helical" evidence="8">
    <location>
        <begin position="139"/>
        <end position="161"/>
    </location>
</feature>